<keyword evidence="3" id="KW-1185">Reference proteome</keyword>
<proteinExistence type="predicted"/>
<dbReference type="AlphaFoldDB" id="A0A067CU30"/>
<dbReference type="OrthoDB" id="124216at2759"/>
<gene>
    <name evidence="2" type="ORF">SPRG_22155</name>
</gene>
<feature type="region of interest" description="Disordered" evidence="1">
    <location>
        <begin position="602"/>
        <end position="621"/>
    </location>
</feature>
<dbReference type="STRING" id="695850.A0A067CU30"/>
<dbReference type="RefSeq" id="XP_012199106.1">
    <property type="nucleotide sequence ID" value="XM_012343716.1"/>
</dbReference>
<evidence type="ECO:0000256" key="1">
    <source>
        <dbReference type="SAM" id="MobiDB-lite"/>
    </source>
</evidence>
<accession>A0A067CU30</accession>
<sequence length="621" mass="67202">MLSPGDIVRIYPESVSLLVDDISTVAYGTVRRSRRRLVIDVTPDESITDQLSLPVAASNEQFPVVTAAERDAGTHRLMRRFVVARVVDNWVLGQVCRADHASRSIQVRTHRGRLTMRQDAVALVLPVVAALLWDTDWSALDDDAPRSATGLTMEALLECHRRIWHRIRPQTDLEAPSRDIAAILAGYDVHNAVNLGTLRRIVCDPRSGLLVSPSVQHIVDFTFHADGGANDPNIVELGESFCHDPSDSGIDSSSLLDEAATATAVQSPMPVVSASEHAAGAATYAGIPGHGGIAPPVAAFAAEYQREHRARSRAAATRTLAQYTEVASGPKSALRVSPAQAEVHWWITNAQYQTAMPMEFLASVARCEAIRFPPHPGTLNLRSVWNDDARVSLSHFPVSLTPPKPRHNFCTIDNIRAALHALLAYANTFGSDILVAVVEAALALALELLDDTDDFPDSATTIVLQWFNERFAAFGTLLAMAANGNASVVASISSFPTTFATEGPAYQNLFLRVLKHALRDSAPPTSYLDPTKGVEPLGGGKQKATHGRGAGGNRKHANPTRCPGRASERRRSPDAPTPFVPCTNPVKGNTCTGYKDRFQDRTRTSIQAQSKRAQAISKLEV</sequence>
<dbReference type="OMA" id="CEAIRFP"/>
<evidence type="ECO:0000313" key="2">
    <source>
        <dbReference type="EMBL" id="KDO30292.1"/>
    </source>
</evidence>
<evidence type="ECO:0000313" key="3">
    <source>
        <dbReference type="Proteomes" id="UP000030745"/>
    </source>
</evidence>
<dbReference type="GeneID" id="24142538"/>
<dbReference type="Proteomes" id="UP000030745">
    <property type="component" value="Unassembled WGS sequence"/>
</dbReference>
<feature type="region of interest" description="Disordered" evidence="1">
    <location>
        <begin position="522"/>
        <end position="597"/>
    </location>
</feature>
<dbReference type="EMBL" id="KK583202">
    <property type="protein sequence ID" value="KDO30292.1"/>
    <property type="molecule type" value="Genomic_DNA"/>
</dbReference>
<reference evidence="2 3" key="1">
    <citation type="journal article" date="2013" name="PLoS Genet.">
        <title>Distinctive expansion of potential virulence genes in the genome of the oomycete fish pathogen Saprolegnia parasitica.</title>
        <authorList>
            <person name="Jiang R.H."/>
            <person name="de Bruijn I."/>
            <person name="Haas B.J."/>
            <person name="Belmonte R."/>
            <person name="Lobach L."/>
            <person name="Christie J."/>
            <person name="van den Ackerveken G."/>
            <person name="Bottin A."/>
            <person name="Bulone V."/>
            <person name="Diaz-Moreno S.M."/>
            <person name="Dumas B."/>
            <person name="Fan L."/>
            <person name="Gaulin E."/>
            <person name="Govers F."/>
            <person name="Grenville-Briggs L.J."/>
            <person name="Horner N.R."/>
            <person name="Levin J.Z."/>
            <person name="Mammella M."/>
            <person name="Meijer H.J."/>
            <person name="Morris P."/>
            <person name="Nusbaum C."/>
            <person name="Oome S."/>
            <person name="Phillips A.J."/>
            <person name="van Rooyen D."/>
            <person name="Rzeszutek E."/>
            <person name="Saraiva M."/>
            <person name="Secombes C.J."/>
            <person name="Seidl M.F."/>
            <person name="Snel B."/>
            <person name="Stassen J.H."/>
            <person name="Sykes S."/>
            <person name="Tripathy S."/>
            <person name="van den Berg H."/>
            <person name="Vega-Arreguin J.C."/>
            <person name="Wawra S."/>
            <person name="Young S.K."/>
            <person name="Zeng Q."/>
            <person name="Dieguez-Uribeondo J."/>
            <person name="Russ C."/>
            <person name="Tyler B.M."/>
            <person name="van West P."/>
        </authorList>
    </citation>
    <scope>NUCLEOTIDE SEQUENCE [LARGE SCALE GENOMIC DNA]</scope>
    <source>
        <strain evidence="2 3">CBS 223.65</strain>
    </source>
</reference>
<organism evidence="2 3">
    <name type="scientific">Saprolegnia parasitica (strain CBS 223.65)</name>
    <dbReference type="NCBI Taxonomy" id="695850"/>
    <lineage>
        <taxon>Eukaryota</taxon>
        <taxon>Sar</taxon>
        <taxon>Stramenopiles</taxon>
        <taxon>Oomycota</taxon>
        <taxon>Saprolegniomycetes</taxon>
        <taxon>Saprolegniales</taxon>
        <taxon>Saprolegniaceae</taxon>
        <taxon>Saprolegnia</taxon>
    </lineage>
</organism>
<name>A0A067CU30_SAPPC</name>
<dbReference type="KEGG" id="spar:SPRG_22155"/>
<protein>
    <submittedName>
        <fullName evidence="2">Uncharacterized protein</fullName>
    </submittedName>
</protein>
<dbReference type="VEuPathDB" id="FungiDB:SPRG_22155"/>